<organism evidence="2 3">
    <name type="scientific">Polarella glacialis</name>
    <name type="common">Dinoflagellate</name>
    <dbReference type="NCBI Taxonomy" id="89957"/>
    <lineage>
        <taxon>Eukaryota</taxon>
        <taxon>Sar</taxon>
        <taxon>Alveolata</taxon>
        <taxon>Dinophyceae</taxon>
        <taxon>Suessiales</taxon>
        <taxon>Suessiaceae</taxon>
        <taxon>Polarella</taxon>
    </lineage>
</organism>
<reference evidence="2" key="1">
    <citation type="submission" date="2021-02" db="EMBL/GenBank/DDBJ databases">
        <authorList>
            <person name="Dougan E. K."/>
            <person name="Rhodes N."/>
            <person name="Thang M."/>
            <person name="Chan C."/>
        </authorList>
    </citation>
    <scope>NUCLEOTIDE SEQUENCE</scope>
</reference>
<feature type="region of interest" description="Disordered" evidence="1">
    <location>
        <begin position="93"/>
        <end position="121"/>
    </location>
</feature>
<evidence type="ECO:0000313" key="3">
    <source>
        <dbReference type="Proteomes" id="UP000626109"/>
    </source>
</evidence>
<feature type="compositionally biased region" description="Polar residues" evidence="1">
    <location>
        <begin position="93"/>
        <end position="103"/>
    </location>
</feature>
<feature type="compositionally biased region" description="Basic and acidic residues" evidence="1">
    <location>
        <begin position="11"/>
        <end position="26"/>
    </location>
</feature>
<evidence type="ECO:0000313" key="2">
    <source>
        <dbReference type="EMBL" id="CAE8709742.1"/>
    </source>
</evidence>
<gene>
    <name evidence="2" type="ORF">PGLA2088_LOCUS35609</name>
</gene>
<name>A0A813KUK1_POLGL</name>
<evidence type="ECO:0000256" key="1">
    <source>
        <dbReference type="SAM" id="MobiDB-lite"/>
    </source>
</evidence>
<dbReference type="Proteomes" id="UP000626109">
    <property type="component" value="Unassembled WGS sequence"/>
</dbReference>
<dbReference type="AlphaFoldDB" id="A0A813KUK1"/>
<feature type="non-terminal residue" evidence="2">
    <location>
        <position position="1"/>
    </location>
</feature>
<accession>A0A813KUK1</accession>
<protein>
    <submittedName>
        <fullName evidence="2">Uncharacterized protein</fullName>
    </submittedName>
</protein>
<sequence>ERLRSSTQGGEDSRRRLLREIGEAKTSKAQQNSEASHRISAMKSEYSVALEDMDASRVSIVSRNGTSNGRMDSLLRENEDLKRCVSEHRLASSSLQDVGSQMQRRVASMEDRAVDMRRGLQ</sequence>
<dbReference type="EMBL" id="CAJNNW010031879">
    <property type="protein sequence ID" value="CAE8709742.1"/>
    <property type="molecule type" value="Genomic_DNA"/>
</dbReference>
<feature type="compositionally biased region" description="Polar residues" evidence="1">
    <location>
        <begin position="1"/>
        <end position="10"/>
    </location>
</feature>
<feature type="compositionally biased region" description="Basic and acidic residues" evidence="1">
    <location>
        <begin position="107"/>
        <end position="121"/>
    </location>
</feature>
<comment type="caution">
    <text evidence="2">The sequence shown here is derived from an EMBL/GenBank/DDBJ whole genome shotgun (WGS) entry which is preliminary data.</text>
</comment>
<proteinExistence type="predicted"/>
<feature type="region of interest" description="Disordered" evidence="1">
    <location>
        <begin position="1"/>
        <end position="40"/>
    </location>
</feature>